<sequence>MTRRQHRPRLPARVRREIASPLARWVLTALTILAIAAGLGTHALIVGAAAGLCWHTHRHPTPRRSTRR</sequence>
<dbReference type="EMBL" id="JANCPR020000004">
    <property type="protein sequence ID" value="MDJ1131216.1"/>
    <property type="molecule type" value="Genomic_DNA"/>
</dbReference>
<protein>
    <submittedName>
        <fullName evidence="2">Uncharacterized protein</fullName>
    </submittedName>
</protein>
<keyword evidence="1" id="KW-0472">Membrane</keyword>
<comment type="caution">
    <text evidence="2">The sequence shown here is derived from an EMBL/GenBank/DDBJ whole genome shotgun (WGS) entry which is preliminary data.</text>
</comment>
<name>A0ABT6ZRC9_9ACTN</name>
<reference evidence="2 3" key="1">
    <citation type="submission" date="2023-05" db="EMBL/GenBank/DDBJ databases">
        <title>Streptantibioticus silvisoli sp. nov., acidotolerant actinomycetes 1 from pine litter.</title>
        <authorList>
            <person name="Swiecimska M."/>
            <person name="Golinska P."/>
            <person name="Sangal V."/>
            <person name="Wachnowicz B."/>
            <person name="Goodfellow M."/>
        </authorList>
    </citation>
    <scope>NUCLEOTIDE SEQUENCE [LARGE SCALE GENOMIC DNA]</scope>
    <source>
        <strain evidence="2 3">DSM 42109</strain>
    </source>
</reference>
<proteinExistence type="predicted"/>
<gene>
    <name evidence="2" type="ORF">NMN56_004425</name>
</gene>
<keyword evidence="1" id="KW-0812">Transmembrane</keyword>
<keyword evidence="3" id="KW-1185">Reference proteome</keyword>
<dbReference type="Proteomes" id="UP001214441">
    <property type="component" value="Unassembled WGS sequence"/>
</dbReference>
<accession>A0ABT6ZRC9</accession>
<dbReference type="RefSeq" id="WP_274039047.1">
    <property type="nucleotide sequence ID" value="NZ_JANCPR020000004.1"/>
</dbReference>
<feature type="transmembrane region" description="Helical" evidence="1">
    <location>
        <begin position="21"/>
        <end position="45"/>
    </location>
</feature>
<organism evidence="2 3">
    <name type="scientific">Streptomyces iconiensis</name>
    <dbReference type="NCBI Taxonomy" id="1384038"/>
    <lineage>
        <taxon>Bacteria</taxon>
        <taxon>Bacillati</taxon>
        <taxon>Actinomycetota</taxon>
        <taxon>Actinomycetes</taxon>
        <taxon>Kitasatosporales</taxon>
        <taxon>Streptomycetaceae</taxon>
        <taxon>Streptomyces</taxon>
    </lineage>
</organism>
<evidence type="ECO:0000313" key="2">
    <source>
        <dbReference type="EMBL" id="MDJ1131216.1"/>
    </source>
</evidence>
<evidence type="ECO:0000313" key="3">
    <source>
        <dbReference type="Proteomes" id="UP001214441"/>
    </source>
</evidence>
<evidence type="ECO:0000256" key="1">
    <source>
        <dbReference type="SAM" id="Phobius"/>
    </source>
</evidence>
<keyword evidence="1" id="KW-1133">Transmembrane helix</keyword>